<feature type="domain" description="DUF7894" evidence="1">
    <location>
        <begin position="1"/>
        <end position="242"/>
    </location>
</feature>
<accession>A0ABD1HGN3</accession>
<dbReference type="Proteomes" id="UP001567538">
    <property type="component" value="Unassembled WGS sequence"/>
</dbReference>
<keyword evidence="3" id="KW-1185">Reference proteome</keyword>
<reference evidence="2 3" key="1">
    <citation type="submission" date="2024-06" db="EMBL/GenBank/DDBJ databases">
        <title>A chromosome level genome sequence of Diviner's sage (Salvia divinorum).</title>
        <authorList>
            <person name="Ford S.A."/>
            <person name="Ro D.-K."/>
            <person name="Ness R.W."/>
            <person name="Phillips M.A."/>
        </authorList>
    </citation>
    <scope>NUCLEOTIDE SEQUENCE [LARGE SCALE GENOMIC DNA]</scope>
    <source>
        <strain evidence="2">SAF-2024a</strain>
        <tissue evidence="2">Leaf</tissue>
    </source>
</reference>
<gene>
    <name evidence="2" type="ORF">AAHA92_11175</name>
</gene>
<dbReference type="PANTHER" id="PTHR37221">
    <property type="entry name" value="OS02G0582400 PROTEIN"/>
    <property type="match status" value="1"/>
</dbReference>
<dbReference type="Pfam" id="PF25428">
    <property type="entry name" value="DUF7894"/>
    <property type="match status" value="1"/>
</dbReference>
<dbReference type="EMBL" id="JBEAFC010000005">
    <property type="protein sequence ID" value="KAL1555437.1"/>
    <property type="molecule type" value="Genomic_DNA"/>
</dbReference>
<comment type="caution">
    <text evidence="2">The sequence shown here is derived from an EMBL/GenBank/DDBJ whole genome shotgun (WGS) entry which is preliminary data.</text>
</comment>
<evidence type="ECO:0000313" key="2">
    <source>
        <dbReference type="EMBL" id="KAL1555437.1"/>
    </source>
</evidence>
<evidence type="ECO:0000259" key="1">
    <source>
        <dbReference type="Pfam" id="PF25428"/>
    </source>
</evidence>
<organism evidence="2 3">
    <name type="scientific">Salvia divinorum</name>
    <name type="common">Maria pastora</name>
    <name type="synonym">Diviner's sage</name>
    <dbReference type="NCBI Taxonomy" id="28513"/>
    <lineage>
        <taxon>Eukaryota</taxon>
        <taxon>Viridiplantae</taxon>
        <taxon>Streptophyta</taxon>
        <taxon>Embryophyta</taxon>
        <taxon>Tracheophyta</taxon>
        <taxon>Spermatophyta</taxon>
        <taxon>Magnoliopsida</taxon>
        <taxon>eudicotyledons</taxon>
        <taxon>Gunneridae</taxon>
        <taxon>Pentapetalae</taxon>
        <taxon>asterids</taxon>
        <taxon>lamiids</taxon>
        <taxon>Lamiales</taxon>
        <taxon>Lamiaceae</taxon>
        <taxon>Nepetoideae</taxon>
        <taxon>Mentheae</taxon>
        <taxon>Salviinae</taxon>
        <taxon>Salvia</taxon>
        <taxon>Salvia subgen. Calosphace</taxon>
    </lineage>
</organism>
<protein>
    <recommendedName>
        <fullName evidence="1">DUF7894 domain-containing protein</fullName>
    </recommendedName>
</protein>
<dbReference type="InterPro" id="IPR057216">
    <property type="entry name" value="DUF7894"/>
</dbReference>
<evidence type="ECO:0000313" key="3">
    <source>
        <dbReference type="Proteomes" id="UP001567538"/>
    </source>
</evidence>
<name>A0ABD1HGN3_SALDI</name>
<sequence length="242" mass="26472">MKVAEKVILLLDGGNVGVAAAIAGSLHPNPSAKLQTIKESFRFSLECYGIKDLMASGELIHFVDSGGRYEVSILLLGNYEPPVLACALNEVLLKLAGEEQSTLSTLIVPFVVPETKLKQENRYYGKSEKVSLYGMRLGPTTDVSELLSSRLQQSPLFSQILHEELALLLHLVNVMKLPTVVMIGVTGQRTSSKNSYEDLEVTCQIGEHLASVSSLTFSKEKMVQSPTKTSRDGQEAWRALYG</sequence>
<proteinExistence type="predicted"/>
<dbReference type="PANTHER" id="PTHR37221:SF1">
    <property type="entry name" value="OS02G0582400 PROTEIN"/>
    <property type="match status" value="1"/>
</dbReference>
<dbReference type="AlphaFoldDB" id="A0ABD1HGN3"/>